<dbReference type="EMBL" id="CACRXK020005498">
    <property type="protein sequence ID" value="CAB4006395.1"/>
    <property type="molecule type" value="Genomic_DNA"/>
</dbReference>
<feature type="non-terminal residue" evidence="1">
    <location>
        <position position="88"/>
    </location>
</feature>
<dbReference type="AlphaFoldDB" id="A0A7D9ICP7"/>
<comment type="caution">
    <text evidence="1">The sequence shown here is derived from an EMBL/GenBank/DDBJ whole genome shotgun (WGS) entry which is preliminary data.</text>
</comment>
<reference evidence="1" key="1">
    <citation type="submission" date="2020-04" db="EMBL/GenBank/DDBJ databases">
        <authorList>
            <person name="Alioto T."/>
            <person name="Alioto T."/>
            <person name="Gomez Garrido J."/>
        </authorList>
    </citation>
    <scope>NUCLEOTIDE SEQUENCE</scope>
    <source>
        <strain evidence="1">A484AB</strain>
    </source>
</reference>
<protein>
    <submittedName>
        <fullName evidence="1">Uncharacterized protein</fullName>
    </submittedName>
</protein>
<evidence type="ECO:0000313" key="2">
    <source>
        <dbReference type="Proteomes" id="UP001152795"/>
    </source>
</evidence>
<organism evidence="1 2">
    <name type="scientific">Paramuricea clavata</name>
    <name type="common">Red gorgonian</name>
    <name type="synonym">Violescent sea-whip</name>
    <dbReference type="NCBI Taxonomy" id="317549"/>
    <lineage>
        <taxon>Eukaryota</taxon>
        <taxon>Metazoa</taxon>
        <taxon>Cnidaria</taxon>
        <taxon>Anthozoa</taxon>
        <taxon>Octocorallia</taxon>
        <taxon>Malacalcyonacea</taxon>
        <taxon>Plexauridae</taxon>
        <taxon>Paramuricea</taxon>
    </lineage>
</organism>
<name>A0A7D9ICP7_PARCT</name>
<dbReference type="Proteomes" id="UP001152795">
    <property type="component" value="Unassembled WGS sequence"/>
</dbReference>
<sequence>MASKHKKPWVEKKYSPVKEWVGNRDTEGMEEWQSGIWVDKCAFFNYSHYCNQAEKIDEQKIKMDRKEKAICPGCGEKHSKVNNHCTVV</sequence>
<evidence type="ECO:0000313" key="1">
    <source>
        <dbReference type="EMBL" id="CAB4006395.1"/>
    </source>
</evidence>
<accession>A0A7D9ICP7</accession>
<gene>
    <name evidence="1" type="ORF">PACLA_8A033154</name>
</gene>
<keyword evidence="2" id="KW-1185">Reference proteome</keyword>
<proteinExistence type="predicted"/>